<protein>
    <submittedName>
        <fullName evidence="1 2">Uncharacterized protein</fullName>
    </submittedName>
</protein>
<keyword evidence="3" id="KW-1185">Reference proteome</keyword>
<dbReference type="HOGENOM" id="CLU_2375957_0_0_1"/>
<sequence>MRRGTNSKLSQSHRAKTFTFGKALKAFSPSWMWLMRQWNGIIQSGWLEILECAPLKVLGSNLSSANFGGQVHTELCSDLEQGPCKWAVELVPRIS</sequence>
<evidence type="ECO:0000313" key="3">
    <source>
        <dbReference type="Proteomes" id="UP000002051"/>
    </source>
</evidence>
<gene>
    <name evidence="1" type="ordered locus">MTR_1g009000</name>
</gene>
<accession>G7I548</accession>
<name>G7I548_MEDTR</name>
<dbReference type="EMBL" id="CM001217">
    <property type="protein sequence ID" value="AES58849.1"/>
    <property type="molecule type" value="Genomic_DNA"/>
</dbReference>
<reference evidence="1 3" key="2">
    <citation type="journal article" date="2014" name="BMC Genomics">
        <title>An improved genome release (version Mt4.0) for the model legume Medicago truncatula.</title>
        <authorList>
            <person name="Tang H."/>
            <person name="Krishnakumar V."/>
            <person name="Bidwell S."/>
            <person name="Rosen B."/>
            <person name="Chan A."/>
            <person name="Zhou S."/>
            <person name="Gentzbittel L."/>
            <person name="Childs K.L."/>
            <person name="Yandell M."/>
            <person name="Gundlach H."/>
            <person name="Mayer K.F."/>
            <person name="Schwartz D.C."/>
            <person name="Town C.D."/>
        </authorList>
    </citation>
    <scope>GENOME REANNOTATION</scope>
    <source>
        <strain evidence="2 3">cv. Jemalong A17</strain>
    </source>
</reference>
<dbReference type="PaxDb" id="3880-AES58849"/>
<dbReference type="EnsemblPlants" id="AES58849">
    <property type="protein sequence ID" value="AES58849"/>
    <property type="gene ID" value="MTR_1g009000"/>
</dbReference>
<proteinExistence type="predicted"/>
<evidence type="ECO:0000313" key="2">
    <source>
        <dbReference type="EnsemblPlants" id="AES58849"/>
    </source>
</evidence>
<dbReference type="AlphaFoldDB" id="G7I548"/>
<reference evidence="2" key="3">
    <citation type="submission" date="2015-04" db="UniProtKB">
        <authorList>
            <consortium name="EnsemblPlants"/>
        </authorList>
    </citation>
    <scope>IDENTIFICATION</scope>
    <source>
        <strain evidence="2">cv. Jemalong A17</strain>
    </source>
</reference>
<reference evidence="1 3" key="1">
    <citation type="journal article" date="2011" name="Nature">
        <title>The Medicago genome provides insight into the evolution of rhizobial symbioses.</title>
        <authorList>
            <person name="Young N.D."/>
            <person name="Debelle F."/>
            <person name="Oldroyd G.E."/>
            <person name="Geurts R."/>
            <person name="Cannon S.B."/>
            <person name="Udvardi M.K."/>
            <person name="Benedito V.A."/>
            <person name="Mayer K.F."/>
            <person name="Gouzy J."/>
            <person name="Schoof H."/>
            <person name="Van de Peer Y."/>
            <person name="Proost S."/>
            <person name="Cook D.R."/>
            <person name="Meyers B.C."/>
            <person name="Spannagl M."/>
            <person name="Cheung F."/>
            <person name="De Mita S."/>
            <person name="Krishnakumar V."/>
            <person name="Gundlach H."/>
            <person name="Zhou S."/>
            <person name="Mudge J."/>
            <person name="Bharti A.K."/>
            <person name="Murray J.D."/>
            <person name="Naoumkina M.A."/>
            <person name="Rosen B."/>
            <person name="Silverstein K.A."/>
            <person name="Tang H."/>
            <person name="Rombauts S."/>
            <person name="Zhao P.X."/>
            <person name="Zhou P."/>
            <person name="Barbe V."/>
            <person name="Bardou P."/>
            <person name="Bechner M."/>
            <person name="Bellec A."/>
            <person name="Berger A."/>
            <person name="Berges H."/>
            <person name="Bidwell S."/>
            <person name="Bisseling T."/>
            <person name="Choisne N."/>
            <person name="Couloux A."/>
            <person name="Denny R."/>
            <person name="Deshpande S."/>
            <person name="Dai X."/>
            <person name="Doyle J.J."/>
            <person name="Dudez A.M."/>
            <person name="Farmer A.D."/>
            <person name="Fouteau S."/>
            <person name="Franken C."/>
            <person name="Gibelin C."/>
            <person name="Gish J."/>
            <person name="Goldstein S."/>
            <person name="Gonzalez A.J."/>
            <person name="Green P.J."/>
            <person name="Hallab A."/>
            <person name="Hartog M."/>
            <person name="Hua A."/>
            <person name="Humphray S.J."/>
            <person name="Jeong D.H."/>
            <person name="Jing Y."/>
            <person name="Jocker A."/>
            <person name="Kenton S.M."/>
            <person name="Kim D.J."/>
            <person name="Klee K."/>
            <person name="Lai H."/>
            <person name="Lang C."/>
            <person name="Lin S."/>
            <person name="Macmil S.L."/>
            <person name="Magdelenat G."/>
            <person name="Matthews L."/>
            <person name="McCorrison J."/>
            <person name="Monaghan E.L."/>
            <person name="Mun J.H."/>
            <person name="Najar F.Z."/>
            <person name="Nicholson C."/>
            <person name="Noirot C."/>
            <person name="O'Bleness M."/>
            <person name="Paule C.R."/>
            <person name="Poulain J."/>
            <person name="Prion F."/>
            <person name="Qin B."/>
            <person name="Qu C."/>
            <person name="Retzel E.F."/>
            <person name="Riddle C."/>
            <person name="Sallet E."/>
            <person name="Samain S."/>
            <person name="Samson N."/>
            <person name="Sanders I."/>
            <person name="Saurat O."/>
            <person name="Scarpelli C."/>
            <person name="Schiex T."/>
            <person name="Segurens B."/>
            <person name="Severin A.J."/>
            <person name="Sherrier D.J."/>
            <person name="Shi R."/>
            <person name="Sims S."/>
            <person name="Singer S.R."/>
            <person name="Sinharoy S."/>
            <person name="Sterck L."/>
            <person name="Viollet A."/>
            <person name="Wang B.B."/>
            <person name="Wang K."/>
            <person name="Wang M."/>
            <person name="Wang X."/>
            <person name="Warfsmann J."/>
            <person name="Weissenbach J."/>
            <person name="White D.D."/>
            <person name="White J.D."/>
            <person name="Wiley G.B."/>
            <person name="Wincker P."/>
            <person name="Xing Y."/>
            <person name="Yang L."/>
            <person name="Yao Z."/>
            <person name="Ying F."/>
            <person name="Zhai J."/>
            <person name="Zhou L."/>
            <person name="Zuber A."/>
            <person name="Denarie J."/>
            <person name="Dixon R.A."/>
            <person name="May G.D."/>
            <person name="Schwartz D.C."/>
            <person name="Rogers J."/>
            <person name="Quetier F."/>
            <person name="Town C.D."/>
            <person name="Roe B.A."/>
        </authorList>
    </citation>
    <scope>NUCLEOTIDE SEQUENCE [LARGE SCALE GENOMIC DNA]</scope>
    <source>
        <strain evidence="1">A17</strain>
        <strain evidence="2 3">cv. Jemalong A17</strain>
    </source>
</reference>
<organism evidence="1 3">
    <name type="scientific">Medicago truncatula</name>
    <name type="common">Barrel medic</name>
    <name type="synonym">Medicago tribuloides</name>
    <dbReference type="NCBI Taxonomy" id="3880"/>
    <lineage>
        <taxon>Eukaryota</taxon>
        <taxon>Viridiplantae</taxon>
        <taxon>Streptophyta</taxon>
        <taxon>Embryophyta</taxon>
        <taxon>Tracheophyta</taxon>
        <taxon>Spermatophyta</taxon>
        <taxon>Magnoliopsida</taxon>
        <taxon>eudicotyledons</taxon>
        <taxon>Gunneridae</taxon>
        <taxon>Pentapetalae</taxon>
        <taxon>rosids</taxon>
        <taxon>fabids</taxon>
        <taxon>Fabales</taxon>
        <taxon>Fabaceae</taxon>
        <taxon>Papilionoideae</taxon>
        <taxon>50 kb inversion clade</taxon>
        <taxon>NPAAA clade</taxon>
        <taxon>Hologalegina</taxon>
        <taxon>IRL clade</taxon>
        <taxon>Trifolieae</taxon>
        <taxon>Medicago</taxon>
    </lineage>
</organism>
<dbReference type="Proteomes" id="UP000002051">
    <property type="component" value="Unassembled WGS sequence"/>
</dbReference>
<evidence type="ECO:0000313" key="1">
    <source>
        <dbReference type="EMBL" id="AES58849.1"/>
    </source>
</evidence>